<keyword evidence="2" id="KW-1185">Reference proteome</keyword>
<proteinExistence type="predicted"/>
<name>A0A9P0PL73_ACAOB</name>
<evidence type="ECO:0000313" key="1">
    <source>
        <dbReference type="EMBL" id="CAH1988341.1"/>
    </source>
</evidence>
<reference evidence="1" key="1">
    <citation type="submission" date="2022-03" db="EMBL/GenBank/DDBJ databases">
        <authorList>
            <person name="Sayadi A."/>
        </authorList>
    </citation>
    <scope>NUCLEOTIDE SEQUENCE</scope>
</reference>
<accession>A0A9P0PL73</accession>
<dbReference type="EMBL" id="CAKOFQ010007043">
    <property type="protein sequence ID" value="CAH1988341.1"/>
    <property type="molecule type" value="Genomic_DNA"/>
</dbReference>
<gene>
    <name evidence="1" type="ORF">ACAOBT_LOCUS18418</name>
</gene>
<dbReference type="Proteomes" id="UP001152888">
    <property type="component" value="Unassembled WGS sequence"/>
</dbReference>
<dbReference type="AlphaFoldDB" id="A0A9P0PL73"/>
<comment type="caution">
    <text evidence="1">The sequence shown here is derived from an EMBL/GenBank/DDBJ whole genome shotgun (WGS) entry which is preliminary data.</text>
</comment>
<organism evidence="1 2">
    <name type="scientific">Acanthoscelides obtectus</name>
    <name type="common">Bean weevil</name>
    <name type="synonym">Bruchus obtectus</name>
    <dbReference type="NCBI Taxonomy" id="200917"/>
    <lineage>
        <taxon>Eukaryota</taxon>
        <taxon>Metazoa</taxon>
        <taxon>Ecdysozoa</taxon>
        <taxon>Arthropoda</taxon>
        <taxon>Hexapoda</taxon>
        <taxon>Insecta</taxon>
        <taxon>Pterygota</taxon>
        <taxon>Neoptera</taxon>
        <taxon>Endopterygota</taxon>
        <taxon>Coleoptera</taxon>
        <taxon>Polyphaga</taxon>
        <taxon>Cucujiformia</taxon>
        <taxon>Chrysomeloidea</taxon>
        <taxon>Chrysomelidae</taxon>
        <taxon>Bruchinae</taxon>
        <taxon>Bruchini</taxon>
        <taxon>Acanthoscelides</taxon>
    </lineage>
</organism>
<evidence type="ECO:0000313" key="2">
    <source>
        <dbReference type="Proteomes" id="UP001152888"/>
    </source>
</evidence>
<sequence>MSGVLRVSHLNFIDLWATDGTGVERFRWNTEEKQTRYTRGDFTRQKSIQLSVRISKDSNHGFK</sequence>
<protein>
    <submittedName>
        <fullName evidence="1">Uncharacterized protein</fullName>
    </submittedName>
</protein>